<keyword evidence="5" id="KW-1185">Reference proteome</keyword>
<feature type="compositionally biased region" description="Polar residues" evidence="2">
    <location>
        <begin position="536"/>
        <end position="547"/>
    </location>
</feature>
<evidence type="ECO:0000256" key="2">
    <source>
        <dbReference type="SAM" id="MobiDB-lite"/>
    </source>
</evidence>
<feature type="domain" description="Atos-like conserved" evidence="3">
    <location>
        <begin position="1102"/>
        <end position="1160"/>
    </location>
</feature>
<dbReference type="PANTHER" id="PTHR13199">
    <property type="entry name" value="GH03947P"/>
    <property type="match status" value="1"/>
</dbReference>
<dbReference type="Pfam" id="PF13915">
    <property type="entry name" value="DUF4210"/>
    <property type="match status" value="1"/>
</dbReference>
<dbReference type="EnsemblMetazoa" id="G10031.1">
    <property type="protein sequence ID" value="G10031.1:cds"/>
    <property type="gene ID" value="G10031"/>
</dbReference>
<reference evidence="4" key="1">
    <citation type="submission" date="2022-08" db="UniProtKB">
        <authorList>
            <consortium name="EnsemblMetazoa"/>
        </authorList>
    </citation>
    <scope>IDENTIFICATION</scope>
    <source>
        <strain evidence="4">05x7-T-G4-1.051#20</strain>
    </source>
</reference>
<organism evidence="4 5">
    <name type="scientific">Magallana gigas</name>
    <name type="common">Pacific oyster</name>
    <name type="synonym">Crassostrea gigas</name>
    <dbReference type="NCBI Taxonomy" id="29159"/>
    <lineage>
        <taxon>Eukaryota</taxon>
        <taxon>Metazoa</taxon>
        <taxon>Spiralia</taxon>
        <taxon>Lophotrochozoa</taxon>
        <taxon>Mollusca</taxon>
        <taxon>Bivalvia</taxon>
        <taxon>Autobranchia</taxon>
        <taxon>Pteriomorphia</taxon>
        <taxon>Ostreida</taxon>
        <taxon>Ostreoidea</taxon>
        <taxon>Ostreidae</taxon>
        <taxon>Magallana</taxon>
    </lineage>
</organism>
<feature type="region of interest" description="Disordered" evidence="2">
    <location>
        <begin position="600"/>
        <end position="632"/>
    </location>
</feature>
<dbReference type="EnsemblMetazoa" id="G10031.2">
    <property type="protein sequence ID" value="G10031.2:cds"/>
    <property type="gene ID" value="G10031"/>
</dbReference>
<dbReference type="InterPro" id="IPR025261">
    <property type="entry name" value="Atos-like_cons_dom"/>
</dbReference>
<accession>A0A8W8HKP2</accession>
<evidence type="ECO:0000313" key="5">
    <source>
        <dbReference type="Proteomes" id="UP000005408"/>
    </source>
</evidence>
<dbReference type="Proteomes" id="UP000005408">
    <property type="component" value="Unassembled WGS sequence"/>
</dbReference>
<feature type="region of interest" description="Disordered" evidence="2">
    <location>
        <begin position="252"/>
        <end position="284"/>
    </location>
</feature>
<feature type="region of interest" description="Disordered" evidence="2">
    <location>
        <begin position="523"/>
        <end position="547"/>
    </location>
</feature>
<dbReference type="PANTHER" id="PTHR13199:SF11">
    <property type="entry name" value="PROTEIN ATOSSA"/>
    <property type="match status" value="1"/>
</dbReference>
<feature type="region of interest" description="Disordered" evidence="2">
    <location>
        <begin position="702"/>
        <end position="731"/>
    </location>
</feature>
<sequence length="1290" mass="144143">MKPGTESSEMEDYVWDPVAMFVDVGILIVEARTPDLSLKGRIEGPHCPHPHGGQGVKVKDLHRCDLHREQCRRADQIQTLITGLSRNHIPLNLDVLLLPGCDHGQREACTVEGSSVGSNDDLILLERWEVSLQQKRSDRQDPLRVTGRFLLQALRSDRQDPLRVTGRFLLQALRSYLHFSQLSSWLISLQGCLPLQVVYRLYSPGESEVNGFTSPAERHSFPVADLGAELLRVSVASLPRLAQIPTLLCQDSKNGGRRKKHSSDLHDGSKVKQSPDLCDRSEVKDEAPIYKSGAEAFVPEGMWSKKTEELRRTSPELFQDQRTSSTEDHQRTSLKRRDHELGAIPKKKNLAYKTQEAHAAAKPPIVKRLEGSEPVERLAGSPASELKKSFKARPLPLASDKGDNEMDSDFLVRRLPSPKVLFTTAGKSTQKIYKKRHLDLSSPECADEQVLASKISGLVRPLKAEDLESYLTSISSHQSGKPIGTSLSNIPTMHCDFYFGDKMFPSHNEHALKTLLQESSVSPWLKQSEKDGELDTPTTKQSRSQRSVVCNLQEKLAQESQHSSSEKAQTCITYQHSPEFPESGEEWGFMKEWKTEVYPANKKKNRGESSSKTQKPSKKVETHDNHRNGDNTATFIPTDCVVTCDKDDRNIDKRIPDKITDVSCHSLSLFDDFVDEINDIQSGSSASLTNIPCVNSRLYSPQNGGPIDSLSSQPSPVYSTEKSKQEHCPNQNKTHEFQNEAHQVQYEANLGHKYSDFRPSFKKSFSEPEMLGNQLSLSQLNDLKLSPDENLADLDSVLSRSFHDILCLDKSSSDSTPTNSLINSNGFQQYGEQDDASVDEVKTLRNKCLMNQDLLVSDSYVNCKSGMVMESTQNCVQNNGVTTVSSTPAKTVSPCEETRESEENVILNSGNLDDTSNSCYKERNGVISDSIKNGFLMGASEKPMKNGVMGCELRTGKENGSCKDEKRCNKNTVEEESLQVKKSLCTQLLKKELHRTNKGGRNEIQTKYPSREQVHHFQRNLKESSNMMFNSSTGLPSRSSPAPLKRRAVGRFDYDNTLVNSTAIKNALSCSKLTFESESSRSVVVTPDRTLSTSAPASTNCLLGNFEESVLNGRIEPIGVVDGFTCDIGAGGSFCPKHVSLPVTAYFFQLSDDNAPSPYLGHINLESIGKKGYHIPKCGTVQVTLFNPNKTVIKMFVVMYDLSDMPPHCQTFLRQRTVYMPVEENSSQPSYLRYLIHLRFASSKSGKIFLHTDIRVLFARDKFEFDPSVAKYELRSFTEVPSNPKFSPRR</sequence>
<feature type="compositionally biased region" description="Basic and acidic residues" evidence="2">
    <location>
        <begin position="325"/>
        <end position="335"/>
    </location>
</feature>
<dbReference type="EnsemblMetazoa" id="G10031.3">
    <property type="protein sequence ID" value="G10031.3:cds"/>
    <property type="gene ID" value="G10031"/>
</dbReference>
<proteinExistence type="inferred from homology"/>
<dbReference type="SMART" id="SM01177">
    <property type="entry name" value="DUF4210"/>
    <property type="match status" value="1"/>
</dbReference>
<comment type="similarity">
    <text evidence="1">Belongs to the ATOS family.</text>
</comment>
<protein>
    <recommendedName>
        <fullName evidence="3">Atos-like conserved domain-containing protein</fullName>
    </recommendedName>
</protein>
<feature type="compositionally biased region" description="Basic and acidic residues" evidence="2">
    <location>
        <begin position="721"/>
        <end position="731"/>
    </location>
</feature>
<dbReference type="InterPro" id="IPR051506">
    <property type="entry name" value="ATOS_Transcription_Regulators"/>
</dbReference>
<dbReference type="Pfam" id="PF13889">
    <property type="entry name" value="Chromosome_seg"/>
    <property type="match status" value="1"/>
</dbReference>
<evidence type="ECO:0000259" key="3">
    <source>
        <dbReference type="SMART" id="SM01177"/>
    </source>
</evidence>
<feature type="region of interest" description="Disordered" evidence="2">
    <location>
        <begin position="308"/>
        <end position="335"/>
    </location>
</feature>
<evidence type="ECO:0000313" key="4">
    <source>
        <dbReference type="EnsemblMetazoa" id="G10031.1:cds"/>
    </source>
</evidence>
<evidence type="ECO:0000256" key="1">
    <source>
        <dbReference type="ARBA" id="ARBA00034497"/>
    </source>
</evidence>
<dbReference type="InterPro" id="IPR033473">
    <property type="entry name" value="Atos-like_C"/>
</dbReference>
<feature type="compositionally biased region" description="Basic and acidic residues" evidence="2">
    <location>
        <begin position="618"/>
        <end position="629"/>
    </location>
</feature>
<feature type="compositionally biased region" description="Polar residues" evidence="2">
    <location>
        <begin position="702"/>
        <end position="720"/>
    </location>
</feature>
<name>A0A8W8HKP2_MAGGI</name>